<keyword evidence="2" id="KW-1185">Reference proteome</keyword>
<evidence type="ECO:0000313" key="2">
    <source>
        <dbReference type="Proteomes" id="UP000219688"/>
    </source>
</evidence>
<dbReference type="InterPro" id="IPR023393">
    <property type="entry name" value="START-like_dom_sf"/>
</dbReference>
<reference evidence="2" key="1">
    <citation type="submission" date="2017-08" db="EMBL/GenBank/DDBJ databases">
        <authorList>
            <person name="Varghese N."/>
            <person name="Submissions S."/>
        </authorList>
    </citation>
    <scope>NUCLEOTIDE SEQUENCE [LARGE SCALE GENOMIC DNA]</scope>
    <source>
        <strain evidence="2">USBA17B2</strain>
    </source>
</reference>
<gene>
    <name evidence="1" type="ORF">SAMN05421879_11540</name>
</gene>
<dbReference type="CDD" id="cd07812">
    <property type="entry name" value="SRPBCC"/>
    <property type="match status" value="1"/>
</dbReference>
<proteinExistence type="predicted"/>
<name>A0A285VUH3_9MICO</name>
<sequence length="131" mass="14237">MRSRHLSRVIAAPPEKVYAFVADPGHLPAWASGLASGTVTQDGEALVVESPMGRVSVVFAPRNDHGVLDHDVTLPSGRTVTNHLRVLAHPDGSEIVFTLRQLDLTDEEFERDAQAVEADLDQLKGLLESTF</sequence>
<dbReference type="Pfam" id="PF10604">
    <property type="entry name" value="Polyketide_cyc2"/>
    <property type="match status" value="1"/>
</dbReference>
<evidence type="ECO:0000313" key="1">
    <source>
        <dbReference type="EMBL" id="SOC57730.1"/>
    </source>
</evidence>
<dbReference type="AlphaFoldDB" id="A0A285VUH3"/>
<organism evidence="1 2">
    <name type="scientific">Ornithinimicrobium cerasi</name>
    <dbReference type="NCBI Taxonomy" id="2248773"/>
    <lineage>
        <taxon>Bacteria</taxon>
        <taxon>Bacillati</taxon>
        <taxon>Actinomycetota</taxon>
        <taxon>Actinomycetes</taxon>
        <taxon>Micrococcales</taxon>
        <taxon>Ornithinimicrobiaceae</taxon>
        <taxon>Ornithinimicrobium</taxon>
    </lineage>
</organism>
<protein>
    <submittedName>
        <fullName evidence="1">Polyketide cyclase / dehydrase and lipid transport</fullName>
    </submittedName>
</protein>
<dbReference type="EMBL" id="OBQK01000015">
    <property type="protein sequence ID" value="SOC57730.1"/>
    <property type="molecule type" value="Genomic_DNA"/>
</dbReference>
<dbReference type="Gene3D" id="3.30.530.20">
    <property type="match status" value="1"/>
</dbReference>
<dbReference type="SUPFAM" id="SSF55961">
    <property type="entry name" value="Bet v1-like"/>
    <property type="match status" value="1"/>
</dbReference>
<accession>A0A285VUH3</accession>
<dbReference type="Proteomes" id="UP000219688">
    <property type="component" value="Unassembled WGS sequence"/>
</dbReference>
<dbReference type="InterPro" id="IPR019587">
    <property type="entry name" value="Polyketide_cyclase/dehydratase"/>
</dbReference>
<dbReference type="RefSeq" id="WP_170955519.1">
    <property type="nucleotide sequence ID" value="NZ_OBQK01000015.1"/>
</dbReference>